<feature type="compositionally biased region" description="Polar residues" evidence="2">
    <location>
        <begin position="564"/>
        <end position="573"/>
    </location>
</feature>
<dbReference type="InParanoid" id="A0A409VWT6"/>
<gene>
    <name evidence="3" type="ORF">CVT25_013255</name>
</gene>
<feature type="region of interest" description="Disordered" evidence="2">
    <location>
        <begin position="116"/>
        <end position="221"/>
    </location>
</feature>
<feature type="region of interest" description="Disordered" evidence="2">
    <location>
        <begin position="332"/>
        <end position="452"/>
    </location>
</feature>
<feature type="compositionally biased region" description="Low complexity" evidence="2">
    <location>
        <begin position="670"/>
        <end position="691"/>
    </location>
</feature>
<organism evidence="3 4">
    <name type="scientific">Psilocybe cyanescens</name>
    <dbReference type="NCBI Taxonomy" id="93625"/>
    <lineage>
        <taxon>Eukaryota</taxon>
        <taxon>Fungi</taxon>
        <taxon>Dikarya</taxon>
        <taxon>Basidiomycota</taxon>
        <taxon>Agaricomycotina</taxon>
        <taxon>Agaricomycetes</taxon>
        <taxon>Agaricomycetidae</taxon>
        <taxon>Agaricales</taxon>
        <taxon>Agaricineae</taxon>
        <taxon>Strophariaceae</taxon>
        <taxon>Psilocybe</taxon>
    </lineage>
</organism>
<feature type="compositionally biased region" description="Low complexity" evidence="2">
    <location>
        <begin position="364"/>
        <end position="375"/>
    </location>
</feature>
<reference evidence="3 4" key="1">
    <citation type="journal article" date="2018" name="Evol. Lett.">
        <title>Horizontal gene cluster transfer increased hallucinogenic mushroom diversity.</title>
        <authorList>
            <person name="Reynolds H.T."/>
            <person name="Vijayakumar V."/>
            <person name="Gluck-Thaler E."/>
            <person name="Korotkin H.B."/>
            <person name="Matheny P.B."/>
            <person name="Slot J.C."/>
        </authorList>
    </citation>
    <scope>NUCLEOTIDE SEQUENCE [LARGE SCALE GENOMIC DNA]</scope>
    <source>
        <strain evidence="3 4">2631</strain>
    </source>
</reference>
<feature type="region of interest" description="Disordered" evidence="2">
    <location>
        <begin position="500"/>
        <end position="525"/>
    </location>
</feature>
<evidence type="ECO:0000313" key="3">
    <source>
        <dbReference type="EMBL" id="PPQ70725.1"/>
    </source>
</evidence>
<accession>A0A409VWT6</accession>
<proteinExistence type="predicted"/>
<dbReference type="AlphaFoldDB" id="A0A409VWT6"/>
<feature type="compositionally biased region" description="Polar residues" evidence="2">
    <location>
        <begin position="597"/>
        <end position="610"/>
    </location>
</feature>
<dbReference type="Proteomes" id="UP000283269">
    <property type="component" value="Unassembled WGS sequence"/>
</dbReference>
<feature type="compositionally biased region" description="Polar residues" evidence="2">
    <location>
        <begin position="626"/>
        <end position="654"/>
    </location>
</feature>
<feature type="compositionally biased region" description="Low complexity" evidence="2">
    <location>
        <begin position="576"/>
        <end position="590"/>
    </location>
</feature>
<name>A0A409VWT6_PSICY</name>
<feature type="region of interest" description="Disordered" evidence="2">
    <location>
        <begin position="537"/>
        <end position="719"/>
    </location>
</feature>
<feature type="region of interest" description="Disordered" evidence="2">
    <location>
        <begin position="1"/>
        <end position="22"/>
    </location>
</feature>
<evidence type="ECO:0000256" key="2">
    <source>
        <dbReference type="SAM" id="MobiDB-lite"/>
    </source>
</evidence>
<feature type="compositionally biased region" description="Polar residues" evidence="2">
    <location>
        <begin position="505"/>
        <end position="524"/>
    </location>
</feature>
<keyword evidence="1" id="KW-0175">Coiled coil</keyword>
<comment type="caution">
    <text evidence="3">The sequence shown here is derived from an EMBL/GenBank/DDBJ whole genome shotgun (WGS) entry which is preliminary data.</text>
</comment>
<feature type="compositionally biased region" description="Low complexity" evidence="2">
    <location>
        <begin position="334"/>
        <end position="343"/>
    </location>
</feature>
<dbReference type="EMBL" id="NHYD01003892">
    <property type="protein sequence ID" value="PPQ70725.1"/>
    <property type="molecule type" value="Genomic_DNA"/>
</dbReference>
<feature type="compositionally biased region" description="Low complexity" evidence="2">
    <location>
        <begin position="387"/>
        <end position="412"/>
    </location>
</feature>
<keyword evidence="4" id="KW-1185">Reference proteome</keyword>
<feature type="compositionally biased region" description="Polar residues" evidence="2">
    <location>
        <begin position="347"/>
        <end position="363"/>
    </location>
</feature>
<feature type="compositionally biased region" description="Low complexity" evidence="2">
    <location>
        <begin position="427"/>
        <end position="447"/>
    </location>
</feature>
<feature type="non-terminal residue" evidence="3">
    <location>
        <position position="719"/>
    </location>
</feature>
<evidence type="ECO:0000256" key="1">
    <source>
        <dbReference type="SAM" id="Coils"/>
    </source>
</evidence>
<feature type="coiled-coil region" evidence="1">
    <location>
        <begin position="50"/>
        <end position="80"/>
    </location>
</feature>
<feature type="compositionally biased region" description="Polar residues" evidence="2">
    <location>
        <begin position="124"/>
        <end position="221"/>
    </location>
</feature>
<evidence type="ECO:0000313" key="4">
    <source>
        <dbReference type="Proteomes" id="UP000283269"/>
    </source>
</evidence>
<sequence length="719" mass="76738">MSVGRPDPFASKVFSPEEYDRNRASIESARAKLEDFAKMNEIGRKNYELIQKQEREERELTQKIQEGELAKQRLQQLQQRKSLAMMNQSTSWIEEAGSSNAGDGVSLQNNFVPYPPSMSEAMMQPTSVSSFGGSTIHTHPNQAQQHNPTRTYSGSSQFNPNNVSQHRYSTQSPYQRNYPQSAQPHIQTPTSRQSFPGQQPHNVSQAQTDRPQPDQQSYNNMYYRHSSTPSLVGAPLTTAIPTPLLEILMPACPTESQIRTIKQYLDLWASGVPPQTQYEGTIRWDTYSVKCFKDKDSVIIFSIETPNGPVNAAAHGILDDLLAKAAAPQTSMNSTTSTASAPAVGDSISTNSTRLPTSQTPTVASSSSTRNATNSYTVDPPVARTAQQSTNQTSVESSSSSVAQTATTATTTLPPVARTQQPHIDRTQAASSSSTTQNTASAQAISSPVPIQLPASRTMTERSPDVVPDVAKQRIALLPVVNTPARPATQVPAAFSPPVAKGVSTPANHSTPGIPNGATITPQQADKKRIAQSLLWALGKRPRESSSNVDSKNSKRHASETAVKAQTMSNQAQPLHGSSHPGIGPSSTIPTPHILANTPNVSQNSAQSSKVGDVPVASANPPTGLPQPSKSDTQPMSSASPSSNVPQNHAQSSYVRDVPIAPASPPTGLPQPAQSDTQPASSASPSSTVPQNHPQDFDIKDVPITPANPPTGLPQPAQS</sequence>
<protein>
    <submittedName>
        <fullName evidence="3">Uncharacterized protein</fullName>
    </submittedName>
</protein>